<protein>
    <recommendedName>
        <fullName evidence="2">DUF4340 domain-containing protein</fullName>
    </recommendedName>
</protein>
<accession>A0AA37MWU3</accession>
<dbReference type="AlphaFoldDB" id="A0AA37MWU3"/>
<keyword evidence="4" id="KW-1185">Reference proteome</keyword>
<evidence type="ECO:0000313" key="3">
    <source>
        <dbReference type="EMBL" id="GJN64096.1"/>
    </source>
</evidence>
<proteinExistence type="predicted"/>
<name>A0AA37MWU3_9FIRM</name>
<gene>
    <name evidence="3" type="ORF">JCM17207_07210</name>
</gene>
<feature type="signal peptide" evidence="1">
    <location>
        <begin position="1"/>
        <end position="23"/>
    </location>
</feature>
<sequence length="342" mass="37065">MKAKQKTLGILLVLILLAGAALAFVVNANTQAEQAASAAEEGTIPLSSFAVEDLTQIQYTYQEETLLLNYDGENWTLADDPDYHLNQTLCNSMAAALCDFNAKRRLTAEEGESYGTESPLLTVQVTAAGQTNRFTFGDTNPVTGDIYLQKEGDTAIYTASSSKAECFEYTKEALFESFNPTGLSSSELEQVEYTVSEGDQSYTVCLQAVSQPVEEDAADSTESAESEAVEYTTVWRLTSEPDAVLDETVLDQIFSSLTSYVSGQITGAALADYGLDAPAVTVRATTFDTVVNLRYSIAEDGCYLWVEGDDSIYRVDLTTVQNLCRTPAELTSTENTETASES</sequence>
<feature type="chain" id="PRO_5041371546" description="DUF4340 domain-containing protein" evidence="1">
    <location>
        <begin position="24"/>
        <end position="342"/>
    </location>
</feature>
<dbReference type="Pfam" id="PF14238">
    <property type="entry name" value="DUF4340"/>
    <property type="match status" value="2"/>
</dbReference>
<feature type="domain" description="DUF4340" evidence="2">
    <location>
        <begin position="235"/>
        <end position="333"/>
    </location>
</feature>
<organism evidence="3 4">
    <name type="scientific">Faecalibacterium gallinarum</name>
    <dbReference type="NCBI Taxonomy" id="2903556"/>
    <lineage>
        <taxon>Bacteria</taxon>
        <taxon>Bacillati</taxon>
        <taxon>Bacillota</taxon>
        <taxon>Clostridia</taxon>
        <taxon>Eubacteriales</taxon>
        <taxon>Oscillospiraceae</taxon>
        <taxon>Faecalibacterium</taxon>
    </lineage>
</organism>
<reference evidence="3" key="1">
    <citation type="journal article" date="2022" name="Int. J. Syst. Evol. Microbiol.">
        <title>Genome-based, phenotypic and chemotaxonomic classification of Faecalibacterium strains: proposal of three novel species Faecalibacterium duncaniae sp. nov., Faecalibacterium hattorii sp. nov. and Faecalibacterium gallinarum sp. nov. .</title>
        <authorList>
            <person name="Sakamoto M."/>
            <person name="Sakurai N."/>
            <person name="Tanno H."/>
            <person name="Iino T."/>
            <person name="Ohkuma M."/>
            <person name="Endo A."/>
        </authorList>
    </citation>
    <scope>NUCLEOTIDE SEQUENCE</scope>
    <source>
        <strain evidence="3">JCM 17207</strain>
    </source>
</reference>
<dbReference type="RefSeq" id="WP_238316330.1">
    <property type="nucleotide sequence ID" value="NZ_BQKV01000026.1"/>
</dbReference>
<comment type="caution">
    <text evidence="3">The sequence shown here is derived from an EMBL/GenBank/DDBJ whole genome shotgun (WGS) entry which is preliminary data.</text>
</comment>
<keyword evidence="1" id="KW-0732">Signal</keyword>
<feature type="domain" description="DUF4340" evidence="2">
    <location>
        <begin position="75"/>
        <end position="203"/>
    </location>
</feature>
<dbReference type="Proteomes" id="UP001055185">
    <property type="component" value="Unassembled WGS sequence"/>
</dbReference>
<dbReference type="EMBL" id="BQKV01000026">
    <property type="protein sequence ID" value="GJN64096.1"/>
    <property type="molecule type" value="Genomic_DNA"/>
</dbReference>
<evidence type="ECO:0000256" key="1">
    <source>
        <dbReference type="SAM" id="SignalP"/>
    </source>
</evidence>
<dbReference type="InterPro" id="IPR025641">
    <property type="entry name" value="DUF4340"/>
</dbReference>
<evidence type="ECO:0000259" key="2">
    <source>
        <dbReference type="Pfam" id="PF14238"/>
    </source>
</evidence>
<evidence type="ECO:0000313" key="4">
    <source>
        <dbReference type="Proteomes" id="UP001055185"/>
    </source>
</evidence>